<feature type="domain" description="HTH tetR-type" evidence="4">
    <location>
        <begin position="19"/>
        <end position="79"/>
    </location>
</feature>
<dbReference type="Proteomes" id="UP000216133">
    <property type="component" value="Unassembled WGS sequence"/>
</dbReference>
<dbReference type="PANTHER" id="PTHR43479:SF11">
    <property type="entry name" value="ACREF_ENVCD OPERON REPRESSOR-RELATED"/>
    <property type="match status" value="1"/>
</dbReference>
<name>A0A268S084_SHOCL</name>
<sequence length="202" mass="23752">MRVKYDIIIMNKEGLNLSKDTKEQIFLNARSAFSQFGYKHTSLEQIARMSGTGKSTIYHYVSSKRSLFKQIISEEIEHNERLVDEFLSSDPKIEEISNFLHYYRENHLNSVLIDKIIHESKQIGTTEAFEELARLEENNHLLMRRILEHFNVKKDDEDLSILAFLIVEIYNLLSIKWAETNKPLNKEKTNDIISTFIKTNLK</sequence>
<dbReference type="PROSITE" id="PS50977">
    <property type="entry name" value="HTH_TETR_2"/>
    <property type="match status" value="1"/>
</dbReference>
<reference evidence="5 6" key="1">
    <citation type="submission" date="2017-07" db="EMBL/GenBank/DDBJ databases">
        <title>Isolation and whole genome analysis of endospore-forming bacteria from heroin.</title>
        <authorList>
            <person name="Kalinowski J."/>
            <person name="Ahrens B."/>
            <person name="Al-Dilaimi A."/>
            <person name="Winkler A."/>
            <person name="Wibberg D."/>
            <person name="Schleenbecker U."/>
            <person name="Ruckert C."/>
            <person name="Wolfel R."/>
            <person name="Grass G."/>
        </authorList>
    </citation>
    <scope>NUCLEOTIDE SEQUENCE [LARGE SCALE GENOMIC DNA]</scope>
    <source>
        <strain evidence="5 6">7523-2</strain>
    </source>
</reference>
<evidence type="ECO:0000256" key="2">
    <source>
        <dbReference type="ARBA" id="ARBA00023125"/>
    </source>
</evidence>
<evidence type="ECO:0000256" key="3">
    <source>
        <dbReference type="PROSITE-ProRule" id="PRU00335"/>
    </source>
</evidence>
<dbReference type="AlphaFoldDB" id="A0A268S084"/>
<keyword evidence="1" id="KW-0678">Repressor</keyword>
<keyword evidence="2 3" id="KW-0238">DNA-binding</keyword>
<evidence type="ECO:0000313" key="5">
    <source>
        <dbReference type="EMBL" id="PAF25101.1"/>
    </source>
</evidence>
<dbReference type="SUPFAM" id="SSF46689">
    <property type="entry name" value="Homeodomain-like"/>
    <property type="match status" value="1"/>
</dbReference>
<dbReference type="PANTHER" id="PTHR43479">
    <property type="entry name" value="ACREF/ENVCD OPERON REPRESSOR-RELATED"/>
    <property type="match status" value="1"/>
</dbReference>
<gene>
    <name evidence="5" type="ORF">CHH61_15310</name>
</gene>
<feature type="DNA-binding region" description="H-T-H motif" evidence="3">
    <location>
        <begin position="42"/>
        <end position="61"/>
    </location>
</feature>
<dbReference type="GO" id="GO:0003677">
    <property type="term" value="F:DNA binding"/>
    <property type="evidence" value="ECO:0007669"/>
    <property type="project" value="UniProtKB-UniRule"/>
</dbReference>
<accession>A0A268S084</accession>
<dbReference type="InterPro" id="IPR001647">
    <property type="entry name" value="HTH_TetR"/>
</dbReference>
<dbReference type="Pfam" id="PF00440">
    <property type="entry name" value="TetR_N"/>
    <property type="match status" value="1"/>
</dbReference>
<dbReference type="Gene3D" id="1.10.357.10">
    <property type="entry name" value="Tetracycline Repressor, domain 2"/>
    <property type="match status" value="1"/>
</dbReference>
<dbReference type="EMBL" id="NPBS01000080">
    <property type="protein sequence ID" value="PAF25101.1"/>
    <property type="molecule type" value="Genomic_DNA"/>
</dbReference>
<proteinExistence type="predicted"/>
<evidence type="ECO:0000259" key="4">
    <source>
        <dbReference type="PROSITE" id="PS50977"/>
    </source>
</evidence>
<protein>
    <recommendedName>
        <fullName evidence="4">HTH tetR-type domain-containing protein</fullName>
    </recommendedName>
</protein>
<organism evidence="5 6">
    <name type="scientific">Shouchella clausii</name>
    <name type="common">Alkalihalobacillus clausii</name>
    <dbReference type="NCBI Taxonomy" id="79880"/>
    <lineage>
        <taxon>Bacteria</taxon>
        <taxon>Bacillati</taxon>
        <taxon>Bacillota</taxon>
        <taxon>Bacilli</taxon>
        <taxon>Bacillales</taxon>
        <taxon>Bacillaceae</taxon>
        <taxon>Shouchella</taxon>
    </lineage>
</organism>
<comment type="caution">
    <text evidence="5">The sequence shown here is derived from an EMBL/GenBank/DDBJ whole genome shotgun (WGS) entry which is preliminary data.</text>
</comment>
<dbReference type="InterPro" id="IPR009057">
    <property type="entry name" value="Homeodomain-like_sf"/>
</dbReference>
<evidence type="ECO:0000256" key="1">
    <source>
        <dbReference type="ARBA" id="ARBA00022491"/>
    </source>
</evidence>
<evidence type="ECO:0000313" key="6">
    <source>
        <dbReference type="Proteomes" id="UP000216133"/>
    </source>
</evidence>
<dbReference type="InterPro" id="IPR050624">
    <property type="entry name" value="HTH-type_Tx_Regulator"/>
</dbReference>